<comment type="similarity">
    <text evidence="15">Belongs to the class I-like SAM-binding methyltransferase superfamily. TRM11 methyltransferase family.</text>
</comment>
<evidence type="ECO:0000256" key="3">
    <source>
        <dbReference type="ARBA" id="ARBA00022555"/>
    </source>
</evidence>
<keyword evidence="5 15" id="KW-0808">Transferase</keyword>
<keyword evidence="4 15" id="KW-0489">Methyltransferase</keyword>
<feature type="domain" description="Ribosomal RNA large subunit methyltransferase K/L-like methyltransferase" evidence="16">
    <location>
        <begin position="194"/>
        <end position="322"/>
    </location>
</feature>
<evidence type="ECO:0000259" key="16">
    <source>
        <dbReference type="Pfam" id="PF01170"/>
    </source>
</evidence>
<evidence type="ECO:0000256" key="7">
    <source>
        <dbReference type="ARBA" id="ARBA00022694"/>
    </source>
</evidence>
<dbReference type="Pfam" id="PF01170">
    <property type="entry name" value="UPF0020"/>
    <property type="match status" value="1"/>
</dbReference>
<evidence type="ECO:0000256" key="2">
    <source>
        <dbReference type="ARBA" id="ARBA00022490"/>
    </source>
</evidence>
<dbReference type="InterPro" id="IPR000241">
    <property type="entry name" value="RlmKL-like_Mtase"/>
</dbReference>
<dbReference type="GO" id="GO:0160102">
    <property type="term" value="F:tRNA (guanine(10)-N2)-methyltransferase activity"/>
    <property type="evidence" value="ECO:0007669"/>
    <property type="project" value="UniProtKB-EC"/>
</dbReference>
<dbReference type="PANTHER" id="PTHR13370:SF3">
    <property type="entry name" value="TRNA (GUANINE(10)-N2)-METHYLTRANSFERASE HOMOLOG"/>
    <property type="match status" value="1"/>
</dbReference>
<dbReference type="Gene3D" id="3.40.50.150">
    <property type="entry name" value="Vaccinia Virus protein VP39"/>
    <property type="match status" value="1"/>
</dbReference>
<comment type="function">
    <text evidence="10">Catalytic subunit of the TRMT11-TRM112 methyltransferase complex, that specifically mediates the S-adenosyl-L-methionine-dependent N(2)-methylation of guanosine nucleotide at position 10 (m2G10) in tRNAs. This is one of the major tRNA (guanine-N(2))-methyltransferases.</text>
</comment>
<dbReference type="InterPro" id="IPR059073">
    <property type="entry name" value="TRMT11_N"/>
</dbReference>
<dbReference type="OMA" id="AFNKWSR"/>
<dbReference type="GO" id="GO:0008033">
    <property type="term" value="P:tRNA processing"/>
    <property type="evidence" value="ECO:0007669"/>
    <property type="project" value="UniProtKB-UniRule"/>
</dbReference>
<protein>
    <recommendedName>
        <fullName evidence="13">tRNA (guanine(10)-N(2))-methyltransferase TRMT11</fullName>
        <ecNumber evidence="12">2.1.1.214</ecNumber>
    </recommendedName>
    <alternativeName>
        <fullName evidence="14">tRNA methyltransferase 11 homolog</fullName>
    </alternativeName>
</protein>
<dbReference type="PIRSF" id="PIRSF017259">
    <property type="entry name" value="tRNA_mtfrase_TRM11"/>
    <property type="match status" value="1"/>
</dbReference>
<evidence type="ECO:0000256" key="9">
    <source>
        <dbReference type="ARBA" id="ARBA00050985"/>
    </source>
</evidence>
<evidence type="ECO:0000256" key="13">
    <source>
        <dbReference type="ARBA" id="ARBA00067484"/>
    </source>
</evidence>
<evidence type="ECO:0000256" key="10">
    <source>
        <dbReference type="ARBA" id="ARBA00056270"/>
    </source>
</evidence>
<dbReference type="InterPro" id="IPR016691">
    <property type="entry name" value="TRMT11"/>
</dbReference>
<keyword evidence="6 15" id="KW-0949">S-adenosyl-L-methionine</keyword>
<name>A0A8C4R2V2_EPTBU</name>
<evidence type="ECO:0000256" key="6">
    <source>
        <dbReference type="ARBA" id="ARBA00022691"/>
    </source>
</evidence>
<evidence type="ECO:0000259" key="17">
    <source>
        <dbReference type="Pfam" id="PF25904"/>
    </source>
</evidence>
<dbReference type="GO" id="GO:0043527">
    <property type="term" value="C:tRNA methyltransferase complex"/>
    <property type="evidence" value="ECO:0007669"/>
    <property type="project" value="UniProtKB-ARBA"/>
</dbReference>
<evidence type="ECO:0000256" key="11">
    <source>
        <dbReference type="ARBA" id="ARBA00065434"/>
    </source>
</evidence>
<dbReference type="Proteomes" id="UP000694388">
    <property type="component" value="Unplaced"/>
</dbReference>
<dbReference type="Pfam" id="PF25904">
    <property type="entry name" value="Tmrp11_N"/>
    <property type="match status" value="1"/>
</dbReference>
<accession>A0A8C4R2V2</accession>
<evidence type="ECO:0000256" key="4">
    <source>
        <dbReference type="ARBA" id="ARBA00022603"/>
    </source>
</evidence>
<dbReference type="GO" id="GO:0000049">
    <property type="term" value="F:tRNA binding"/>
    <property type="evidence" value="ECO:0007669"/>
    <property type="project" value="UniProtKB-UniRule"/>
</dbReference>
<dbReference type="PROSITE" id="PS51627">
    <property type="entry name" value="SAM_MT_TRM11"/>
    <property type="match status" value="1"/>
</dbReference>
<dbReference type="InterPro" id="IPR029063">
    <property type="entry name" value="SAM-dependent_MTases_sf"/>
</dbReference>
<reference evidence="18" key="1">
    <citation type="submission" date="2025-08" db="UniProtKB">
        <authorList>
            <consortium name="Ensembl"/>
        </authorList>
    </citation>
    <scope>IDENTIFICATION</scope>
</reference>
<dbReference type="GeneTree" id="ENSGT00390000018131"/>
<evidence type="ECO:0000256" key="1">
    <source>
        <dbReference type="ARBA" id="ARBA00004496"/>
    </source>
</evidence>
<dbReference type="EC" id="2.1.1.214" evidence="12"/>
<dbReference type="PROSITE" id="PS00092">
    <property type="entry name" value="N6_MTASE"/>
    <property type="match status" value="1"/>
</dbReference>
<dbReference type="GO" id="GO:0032259">
    <property type="term" value="P:methylation"/>
    <property type="evidence" value="ECO:0007669"/>
    <property type="project" value="UniProtKB-UniRule"/>
</dbReference>
<reference evidence="18" key="2">
    <citation type="submission" date="2025-09" db="UniProtKB">
        <authorList>
            <consortium name="Ensembl"/>
        </authorList>
    </citation>
    <scope>IDENTIFICATION</scope>
</reference>
<evidence type="ECO:0000256" key="14">
    <source>
        <dbReference type="ARBA" id="ARBA00075308"/>
    </source>
</evidence>
<dbReference type="InterPro" id="IPR002052">
    <property type="entry name" value="DNA_methylase_N6_adenine_CS"/>
</dbReference>
<evidence type="ECO:0000256" key="12">
    <source>
        <dbReference type="ARBA" id="ARBA00066937"/>
    </source>
</evidence>
<keyword evidence="7 15" id="KW-0819">tRNA processing</keyword>
<evidence type="ECO:0000256" key="8">
    <source>
        <dbReference type="ARBA" id="ARBA00022884"/>
    </source>
</evidence>
<dbReference type="SUPFAM" id="SSF53335">
    <property type="entry name" value="S-adenosyl-L-methionine-dependent methyltransferases"/>
    <property type="match status" value="1"/>
</dbReference>
<keyword evidence="3 15" id="KW-0820">tRNA-binding</keyword>
<dbReference type="Ensembl" id="ENSEBUT00000023903.1">
    <property type="protein sequence ID" value="ENSEBUP00000023327.1"/>
    <property type="gene ID" value="ENSEBUG00000014368.1"/>
</dbReference>
<comment type="subcellular location">
    <subcellularLocation>
        <location evidence="1">Cytoplasm</location>
    </subcellularLocation>
</comment>
<feature type="domain" description="tRNA (guanine(10)-N(2))-methyltransferase TRMT11 N-terminal" evidence="17">
    <location>
        <begin position="12"/>
        <end position="184"/>
    </location>
</feature>
<evidence type="ECO:0000256" key="5">
    <source>
        <dbReference type="ARBA" id="ARBA00022679"/>
    </source>
</evidence>
<dbReference type="AlphaFoldDB" id="A0A8C4R2V2"/>
<comment type="subunit">
    <text evidence="11">Part of the heterodimeric TRMT11-TRM112 methyltransferase complex; this complex forms an active tRNA methyltransferase, where TRMT112 acts as an activator of the catalytic subunit TRMT11.</text>
</comment>
<organism evidence="18 19">
    <name type="scientific">Eptatretus burgeri</name>
    <name type="common">Inshore hagfish</name>
    <dbReference type="NCBI Taxonomy" id="7764"/>
    <lineage>
        <taxon>Eukaryota</taxon>
        <taxon>Metazoa</taxon>
        <taxon>Chordata</taxon>
        <taxon>Craniata</taxon>
        <taxon>Vertebrata</taxon>
        <taxon>Cyclostomata</taxon>
        <taxon>Myxini</taxon>
        <taxon>Myxiniformes</taxon>
        <taxon>Myxinidae</taxon>
        <taxon>Eptatretinae</taxon>
        <taxon>Eptatretus</taxon>
    </lineage>
</organism>
<dbReference type="PANTHER" id="PTHR13370">
    <property type="entry name" value="RNA METHYLASE-RELATED"/>
    <property type="match status" value="1"/>
</dbReference>
<comment type="catalytic activity">
    <reaction evidence="9">
        <text>guanosine(10) in tRNA + S-adenosyl-L-methionine = N(2)-methylguanosine(10) in tRNA + S-adenosyl-L-homocysteine + H(+)</text>
        <dbReference type="Rhea" id="RHEA:43128"/>
        <dbReference type="Rhea" id="RHEA-COMP:10355"/>
        <dbReference type="Rhea" id="RHEA-COMP:10357"/>
        <dbReference type="ChEBI" id="CHEBI:15378"/>
        <dbReference type="ChEBI" id="CHEBI:57856"/>
        <dbReference type="ChEBI" id="CHEBI:59789"/>
        <dbReference type="ChEBI" id="CHEBI:74269"/>
        <dbReference type="ChEBI" id="CHEBI:74481"/>
        <dbReference type="EC" id="2.1.1.214"/>
    </reaction>
    <physiologicalReaction direction="left-to-right" evidence="9">
        <dbReference type="Rhea" id="RHEA:43129"/>
    </physiologicalReaction>
</comment>
<keyword evidence="8 15" id="KW-0694">RNA-binding</keyword>
<proteinExistence type="inferred from homology"/>
<dbReference type="PRINTS" id="PR00507">
    <property type="entry name" value="N12N6MTFRASE"/>
</dbReference>
<sequence length="478" mass="54528">MAVTEVSVRCSRYLLLLAQEHLDFRLPELKALFSIFGANFEYDRITSPETEPFLVVKNVDEETVRKVMTRTVCAKSAYEIWGTGRTFDELITSLRTYPKHRMSPFCRADSTFKISVHAFNKTLLQTDRLNKIEALSFLPWGGKVDLSAPDHTFCLLENYAGDVNNIPKDPCQVFFGRWLADGQRDLIRRYSIKTRHFIGNTSMDATLSFIMANHARVKHQDVVFDPFVGTGSLLVACAHYGAYVTGGDIDYNTIHGIGKASRRNQVWRGPDESIKSNLCQYGLQDRYLDVFVGDASCPPWREGPLFNAIITDPPYGVREATRRTRPRKGRMSDAPDVRFPECSAYHLRDIFTDLLDFAVEQLEIGGRLVYWIPVYIPEYSEEIIPKHPCLSLISNCQQKLTSNTARRLITMEKVKGFEARCHVPRPLDVECDPYKRHNAFREKYFSGVTARSKLNEKGKQWKHLMAVSTQTSTGHSAC</sequence>
<keyword evidence="19" id="KW-1185">Reference proteome</keyword>
<evidence type="ECO:0000256" key="15">
    <source>
        <dbReference type="PROSITE-ProRule" id="PRU00959"/>
    </source>
</evidence>
<dbReference type="GO" id="GO:0005737">
    <property type="term" value="C:cytoplasm"/>
    <property type="evidence" value="ECO:0007669"/>
    <property type="project" value="UniProtKB-SubCell"/>
</dbReference>
<evidence type="ECO:0000313" key="19">
    <source>
        <dbReference type="Proteomes" id="UP000694388"/>
    </source>
</evidence>
<evidence type="ECO:0000313" key="18">
    <source>
        <dbReference type="Ensembl" id="ENSEBUP00000023327.1"/>
    </source>
</evidence>
<keyword evidence="2" id="KW-0963">Cytoplasm</keyword>